<protein>
    <submittedName>
        <fullName evidence="1">Uncharacterized protein</fullName>
    </submittedName>
</protein>
<keyword evidence="2" id="KW-1185">Reference proteome</keyword>
<dbReference type="AlphaFoldDB" id="A0A7J9BZR5"/>
<evidence type="ECO:0000313" key="2">
    <source>
        <dbReference type="Proteomes" id="UP000593579"/>
    </source>
</evidence>
<proteinExistence type="predicted"/>
<organism evidence="1 2">
    <name type="scientific">Gossypium gossypioides</name>
    <name type="common">Mexican cotton</name>
    <name type="synonym">Selera gossypioides</name>
    <dbReference type="NCBI Taxonomy" id="34282"/>
    <lineage>
        <taxon>Eukaryota</taxon>
        <taxon>Viridiplantae</taxon>
        <taxon>Streptophyta</taxon>
        <taxon>Embryophyta</taxon>
        <taxon>Tracheophyta</taxon>
        <taxon>Spermatophyta</taxon>
        <taxon>Magnoliopsida</taxon>
        <taxon>eudicotyledons</taxon>
        <taxon>Gunneridae</taxon>
        <taxon>Pentapetalae</taxon>
        <taxon>rosids</taxon>
        <taxon>malvids</taxon>
        <taxon>Malvales</taxon>
        <taxon>Malvaceae</taxon>
        <taxon>Malvoideae</taxon>
        <taxon>Gossypium</taxon>
    </lineage>
</organism>
<gene>
    <name evidence="1" type="ORF">Gogos_014851</name>
</gene>
<dbReference type="EMBL" id="JABEZY010000007">
    <property type="protein sequence ID" value="MBA0741720.1"/>
    <property type="molecule type" value="Genomic_DNA"/>
</dbReference>
<evidence type="ECO:0000313" key="1">
    <source>
        <dbReference type="EMBL" id="MBA0741720.1"/>
    </source>
</evidence>
<reference evidence="1 2" key="1">
    <citation type="journal article" date="2019" name="Genome Biol. Evol.">
        <title>Insights into the evolution of the New World diploid cottons (Gossypium, subgenus Houzingenia) based on genome sequencing.</title>
        <authorList>
            <person name="Grover C.E."/>
            <person name="Arick M.A. 2nd"/>
            <person name="Thrash A."/>
            <person name="Conover J.L."/>
            <person name="Sanders W.S."/>
            <person name="Peterson D.G."/>
            <person name="Frelichowski J.E."/>
            <person name="Scheffler J.A."/>
            <person name="Scheffler B.E."/>
            <person name="Wendel J.F."/>
        </authorList>
    </citation>
    <scope>NUCLEOTIDE SEQUENCE [LARGE SCALE GENOMIC DNA]</scope>
    <source>
        <strain evidence="1">5</strain>
        <tissue evidence="1">Leaf</tissue>
    </source>
</reference>
<dbReference type="OrthoDB" id="10452697at2759"/>
<dbReference type="Proteomes" id="UP000593579">
    <property type="component" value="Unassembled WGS sequence"/>
</dbReference>
<name>A0A7J9BZR5_GOSGO</name>
<accession>A0A7J9BZR5</accession>
<sequence>MFPKMLSMGLPEMLMKLSMCHTVGQGNISLLIGAHRLRRKVCHHVFI</sequence>
<comment type="caution">
    <text evidence="1">The sequence shown here is derived from an EMBL/GenBank/DDBJ whole genome shotgun (WGS) entry which is preliminary data.</text>
</comment>